<dbReference type="EMBL" id="JBIRGQ010000002">
    <property type="protein sequence ID" value="MFH8545473.1"/>
    <property type="molecule type" value="Genomic_DNA"/>
</dbReference>
<proteinExistence type="predicted"/>
<sequence length="88" mass="8552">MRIAKAAAGVVGIGLALGAVSPAFAAPQDLQNSKDLQDLQEALGGLDLDEKTGELKADNPTAPTAVVDDAAQGAVSMLGGLPAGAPTG</sequence>
<gene>
    <name evidence="2" type="ORF">ACH4F9_10805</name>
</gene>
<comment type="caution">
    <text evidence="2">The sequence shown here is derived from an EMBL/GenBank/DDBJ whole genome shotgun (WGS) entry which is preliminary data.</text>
</comment>
<evidence type="ECO:0000313" key="3">
    <source>
        <dbReference type="Proteomes" id="UP001610818"/>
    </source>
</evidence>
<accession>A0ABW7QKI7</accession>
<feature type="signal peptide" evidence="1">
    <location>
        <begin position="1"/>
        <end position="25"/>
    </location>
</feature>
<organism evidence="2 3">
    <name type="scientific">Streptomyces longisporoflavus</name>
    <dbReference type="NCBI Taxonomy" id="28044"/>
    <lineage>
        <taxon>Bacteria</taxon>
        <taxon>Bacillati</taxon>
        <taxon>Actinomycetota</taxon>
        <taxon>Actinomycetes</taxon>
        <taxon>Kitasatosporales</taxon>
        <taxon>Streptomycetaceae</taxon>
        <taxon>Streptomyces</taxon>
    </lineage>
</organism>
<dbReference type="Proteomes" id="UP001610818">
    <property type="component" value="Unassembled WGS sequence"/>
</dbReference>
<feature type="chain" id="PRO_5046009520" description="Secreted protein" evidence="1">
    <location>
        <begin position="26"/>
        <end position="88"/>
    </location>
</feature>
<keyword evidence="3" id="KW-1185">Reference proteome</keyword>
<evidence type="ECO:0000256" key="1">
    <source>
        <dbReference type="SAM" id="SignalP"/>
    </source>
</evidence>
<evidence type="ECO:0000313" key="2">
    <source>
        <dbReference type="EMBL" id="MFH8545473.1"/>
    </source>
</evidence>
<name>A0ABW7QKI7_9ACTN</name>
<reference evidence="2 3" key="1">
    <citation type="submission" date="2024-10" db="EMBL/GenBank/DDBJ databases">
        <title>The Natural Products Discovery Center: Release of the First 8490 Sequenced Strains for Exploring Actinobacteria Biosynthetic Diversity.</title>
        <authorList>
            <person name="Kalkreuter E."/>
            <person name="Kautsar S.A."/>
            <person name="Yang D."/>
            <person name="Bader C.D."/>
            <person name="Teijaro C.N."/>
            <person name="Fluegel L."/>
            <person name="Davis C.M."/>
            <person name="Simpson J.R."/>
            <person name="Lauterbach L."/>
            <person name="Steele A.D."/>
            <person name="Gui C."/>
            <person name="Meng S."/>
            <person name="Li G."/>
            <person name="Viehrig K."/>
            <person name="Ye F."/>
            <person name="Su P."/>
            <person name="Kiefer A.F."/>
            <person name="Nichols A."/>
            <person name="Cepeda A.J."/>
            <person name="Yan W."/>
            <person name="Fan B."/>
            <person name="Jiang Y."/>
            <person name="Adhikari A."/>
            <person name="Zheng C.-J."/>
            <person name="Schuster L."/>
            <person name="Cowan T.M."/>
            <person name="Smanski M.J."/>
            <person name="Chevrette M.G."/>
            <person name="De Carvalho L.P.S."/>
            <person name="Shen B."/>
        </authorList>
    </citation>
    <scope>NUCLEOTIDE SEQUENCE [LARGE SCALE GENOMIC DNA]</scope>
    <source>
        <strain evidence="2 3">NPDC017990</strain>
    </source>
</reference>
<protein>
    <recommendedName>
        <fullName evidence="4">Secreted protein</fullName>
    </recommendedName>
</protein>
<evidence type="ECO:0008006" key="4">
    <source>
        <dbReference type="Google" id="ProtNLM"/>
    </source>
</evidence>
<keyword evidence="1" id="KW-0732">Signal</keyword>
<dbReference type="RefSeq" id="WP_397710522.1">
    <property type="nucleotide sequence ID" value="NZ_JBIRGN010000002.1"/>
</dbReference>